<evidence type="ECO:0000313" key="2">
    <source>
        <dbReference type="Proteomes" id="UP000829447"/>
    </source>
</evidence>
<name>A0ACC5WBF8_PANGG</name>
<proteinExistence type="predicted"/>
<dbReference type="EMBL" id="CM040456">
    <property type="protein sequence ID" value="MCI4376216.1"/>
    <property type="molecule type" value="Genomic_DNA"/>
</dbReference>
<dbReference type="Proteomes" id="UP000829447">
    <property type="component" value="Linkage Group LG3"/>
</dbReference>
<organism evidence="1 2">
    <name type="scientific">Pangasianodon gigas</name>
    <name type="common">Mekong giant catfish</name>
    <name type="synonym">Pangasius gigas</name>
    <dbReference type="NCBI Taxonomy" id="30993"/>
    <lineage>
        <taxon>Eukaryota</taxon>
        <taxon>Metazoa</taxon>
        <taxon>Chordata</taxon>
        <taxon>Craniata</taxon>
        <taxon>Vertebrata</taxon>
        <taxon>Euteleostomi</taxon>
        <taxon>Actinopterygii</taxon>
        <taxon>Neopterygii</taxon>
        <taxon>Teleostei</taxon>
        <taxon>Ostariophysi</taxon>
        <taxon>Siluriformes</taxon>
        <taxon>Pangasiidae</taxon>
        <taxon>Pangasianodon</taxon>
    </lineage>
</organism>
<accession>A0ACC5WBF8</accession>
<evidence type="ECO:0000313" key="1">
    <source>
        <dbReference type="EMBL" id="MCI4376216.1"/>
    </source>
</evidence>
<gene>
    <name evidence="1" type="ORF">PGIGA_G00185820</name>
</gene>
<comment type="caution">
    <text evidence="1">The sequence shown here is derived from an EMBL/GenBank/DDBJ whole genome shotgun (WGS) entry which is preliminary data.</text>
</comment>
<sequence length="593" mass="66913">MTVVWNSGLPTFWVALSCLSCLRLALPLSGECKTYPKPPTMGKVPPHIIFVMVDDQGYNDVGYHGSDIHTPVLDQLAAEGVKLENYYVQPICSPSRSQLMTGRYQIHTGLQHSIIRSRQPLCLPLDMPTLPERLRQAGYSTHMVGKWHLGFCRPECLPTSRGFQSFLGSLTGSGDHFNFQSCDGAETCGFDLHDGERPAWELSGNYSTWLYAQRVKTILRTHDRQKPLFLYVALQAAHTPLQAPAHLLQRYASLGNQPRRHYAAMLSGVDEAVGEIVAEMRNRGYYRNSVLIYSSDNGGQPLSGGCNWPLRGGKGSYWEGGVRAVGFVHSPLLKMKRKISRALIHVSDWYPTLLYLTGSPEPDPQRLDGCNVWGAISQGLPCPRTEILFNIDPVSRRHGEHDRRLLMENGFGIWDTGVRAAIRVGDWKLLTGNVGDGDWFPPQILPGAPQQWQDMEKRQDQRGKSVWLFNISADPFERHDLTQARPEVVKLLLSRIAEYNRTAVPPKNPPDDPMADPQLHGGVWMPWLAKKEGESADRRGATDRRNWKLRFKTCKVCKLRALFRKIRSENETCAVLCYTTMREEEEDGEDLPE</sequence>
<protein>
    <submittedName>
        <fullName evidence="1">Uncharacterized protein</fullName>
    </submittedName>
</protein>
<reference evidence="1 2" key="1">
    <citation type="journal article" date="2022" name="bioRxiv">
        <title>An ancient truncated duplication of the anti-Mullerian hormone receptor type 2 gene is a potential conserved master sex determinant in the Pangasiidae catfish family.</title>
        <authorList>
            <person name="Wen M."/>
            <person name="Pan Q."/>
            <person name="Jouanno E."/>
            <person name="Montfort J."/>
            <person name="Zahm M."/>
            <person name="Cabau C."/>
            <person name="Klopp C."/>
            <person name="Iampietro C."/>
            <person name="Roques C."/>
            <person name="Bouchez O."/>
            <person name="Castinel A."/>
            <person name="Donnadieu C."/>
            <person name="Parrinello H."/>
            <person name="Poncet C."/>
            <person name="Belmonte E."/>
            <person name="Gautier V."/>
            <person name="Avarre J.-C."/>
            <person name="Dugue R."/>
            <person name="Gustiano R."/>
            <person name="Ha T.T.T."/>
            <person name="Campet M."/>
            <person name="Sriphairoj K."/>
            <person name="Ribolli J."/>
            <person name="de Almeida F.L."/>
            <person name="Desvignes T."/>
            <person name="Postlethwait J.H."/>
            <person name="Bucao C.F."/>
            <person name="Robinson-Rechavi M."/>
            <person name="Bobe J."/>
            <person name="Herpin A."/>
            <person name="Guiguen Y."/>
        </authorList>
    </citation>
    <scope>NUCLEOTIDE SEQUENCE [LARGE SCALE GENOMIC DNA]</scope>
    <source>
        <strain evidence="1">YG-Dec2019</strain>
    </source>
</reference>
<keyword evidence="2" id="KW-1185">Reference proteome</keyword>